<dbReference type="Proteomes" id="UP000249340">
    <property type="component" value="Chromosome"/>
</dbReference>
<dbReference type="AlphaFoldDB" id="A0A345SUH0"/>
<evidence type="ECO:0000256" key="1">
    <source>
        <dbReference type="SAM" id="MobiDB-lite"/>
    </source>
</evidence>
<dbReference type="OrthoDB" id="9855190at2"/>
<keyword evidence="3" id="KW-1185">Reference proteome</keyword>
<dbReference type="EMBL" id="CP031264">
    <property type="protein sequence ID" value="AXI77375.1"/>
    <property type="molecule type" value="Genomic_DNA"/>
</dbReference>
<gene>
    <name evidence="2" type="ORF">C7M71_007915</name>
</gene>
<name>A0A345SUH0_9ACTN</name>
<protein>
    <submittedName>
        <fullName evidence="2">Uncharacterized protein</fullName>
    </submittedName>
</protein>
<dbReference type="KEGG" id="stri:C7M71_007915"/>
<proteinExistence type="predicted"/>
<organism evidence="2 3">
    <name type="scientific">Peterkaempfera bronchialis</name>
    <dbReference type="NCBI Taxonomy" id="2126346"/>
    <lineage>
        <taxon>Bacteria</taxon>
        <taxon>Bacillati</taxon>
        <taxon>Actinomycetota</taxon>
        <taxon>Actinomycetes</taxon>
        <taxon>Kitasatosporales</taxon>
        <taxon>Streptomycetaceae</taxon>
        <taxon>Peterkaempfera</taxon>
    </lineage>
</organism>
<feature type="compositionally biased region" description="Basic and acidic residues" evidence="1">
    <location>
        <begin position="104"/>
        <end position="117"/>
    </location>
</feature>
<evidence type="ECO:0000313" key="2">
    <source>
        <dbReference type="EMBL" id="AXI77375.1"/>
    </source>
</evidence>
<feature type="compositionally biased region" description="Low complexity" evidence="1">
    <location>
        <begin position="91"/>
        <end position="102"/>
    </location>
</feature>
<evidence type="ECO:0000313" key="3">
    <source>
        <dbReference type="Proteomes" id="UP000249340"/>
    </source>
</evidence>
<accession>A0A345SUH0</accession>
<sequence length="117" mass="13309">MTFVPYVEALAFWGRTVQQGTVPRTYAIGVLLGHPLITDHSPGSAEQKAKLVAADLDRWEDRVVEMVWDPEGDLLEDLRRCARLRVRPDQQDQQDQQDQPGRPGRPDRPDRPQHTSG</sequence>
<feature type="region of interest" description="Disordered" evidence="1">
    <location>
        <begin position="85"/>
        <end position="117"/>
    </location>
</feature>
<dbReference type="RefSeq" id="WP_111494408.1">
    <property type="nucleotide sequence ID" value="NZ_CP031264.1"/>
</dbReference>
<reference evidence="3" key="1">
    <citation type="submission" date="2018-07" db="EMBL/GenBank/DDBJ databases">
        <title>Streptacidiphilus bronchialis DSM 106435 chromosome.</title>
        <authorList>
            <person name="Batra D."/>
            <person name="Gulvik C.A."/>
        </authorList>
    </citation>
    <scope>NUCLEOTIDE SEQUENCE [LARGE SCALE GENOMIC DNA]</scope>
    <source>
        <strain evidence="3">DSM 106435</strain>
    </source>
</reference>